<feature type="signal peptide" evidence="8">
    <location>
        <begin position="1"/>
        <end position="27"/>
    </location>
</feature>
<comment type="pathway">
    <text evidence="1 6">Cell wall biogenesis; peptidoglycan biosynthesis.</text>
</comment>
<evidence type="ECO:0000259" key="9">
    <source>
        <dbReference type="PROSITE" id="PS52029"/>
    </source>
</evidence>
<feature type="compositionally biased region" description="Low complexity" evidence="7">
    <location>
        <begin position="138"/>
        <end position="150"/>
    </location>
</feature>
<keyword evidence="4 6" id="KW-0573">Peptidoglycan synthesis</keyword>
<dbReference type="CDD" id="cd16913">
    <property type="entry name" value="YkuD_like"/>
    <property type="match status" value="1"/>
</dbReference>
<dbReference type="SUPFAM" id="SSF141523">
    <property type="entry name" value="L,D-transpeptidase catalytic domain-like"/>
    <property type="match status" value="1"/>
</dbReference>
<keyword evidence="8" id="KW-0732">Signal</keyword>
<comment type="caution">
    <text evidence="10">The sequence shown here is derived from an EMBL/GenBank/DDBJ whole genome shotgun (WGS) entry which is preliminary data.</text>
</comment>
<feature type="active site" description="Proton donor/acceptor" evidence="6">
    <location>
        <position position="232"/>
    </location>
</feature>
<name>A0ABV9PP66_9ACTN</name>
<evidence type="ECO:0000256" key="2">
    <source>
        <dbReference type="ARBA" id="ARBA00022679"/>
    </source>
</evidence>
<organism evidence="10 11">
    <name type="scientific">Dietzia aurantiaca</name>
    <dbReference type="NCBI Taxonomy" id="983873"/>
    <lineage>
        <taxon>Bacteria</taxon>
        <taxon>Bacillati</taxon>
        <taxon>Actinomycetota</taxon>
        <taxon>Actinomycetes</taxon>
        <taxon>Mycobacteriales</taxon>
        <taxon>Dietziaceae</taxon>
        <taxon>Dietzia</taxon>
    </lineage>
</organism>
<feature type="region of interest" description="Disordered" evidence="7">
    <location>
        <begin position="133"/>
        <end position="152"/>
    </location>
</feature>
<dbReference type="EC" id="2.3.2.-" evidence="10"/>
<keyword evidence="3 6" id="KW-0133">Cell shape</keyword>
<dbReference type="EMBL" id="JBHSHP010000009">
    <property type="protein sequence ID" value="MFC4754049.1"/>
    <property type="molecule type" value="Genomic_DNA"/>
</dbReference>
<dbReference type="PANTHER" id="PTHR30582:SF33">
    <property type="entry name" value="EXPORTED PROTEIN"/>
    <property type="match status" value="1"/>
</dbReference>
<feature type="domain" description="L,D-TPase catalytic" evidence="9">
    <location>
        <begin position="160"/>
        <end position="267"/>
    </location>
</feature>
<feature type="active site" description="Nucleophile" evidence="6">
    <location>
        <position position="243"/>
    </location>
</feature>
<evidence type="ECO:0000313" key="10">
    <source>
        <dbReference type="EMBL" id="MFC4754049.1"/>
    </source>
</evidence>
<keyword evidence="10" id="KW-0012">Acyltransferase</keyword>
<gene>
    <name evidence="10" type="ORF">ACFO7U_04535</name>
</gene>
<dbReference type="RefSeq" id="WP_344988825.1">
    <property type="nucleotide sequence ID" value="NZ_BAABCD010000006.1"/>
</dbReference>
<accession>A0ABV9PP66</accession>
<evidence type="ECO:0000313" key="11">
    <source>
        <dbReference type="Proteomes" id="UP001595836"/>
    </source>
</evidence>
<keyword evidence="11" id="KW-1185">Reference proteome</keyword>
<evidence type="ECO:0000256" key="7">
    <source>
        <dbReference type="SAM" id="MobiDB-lite"/>
    </source>
</evidence>
<dbReference type="GO" id="GO:0016746">
    <property type="term" value="F:acyltransferase activity"/>
    <property type="evidence" value="ECO:0007669"/>
    <property type="project" value="UniProtKB-KW"/>
</dbReference>
<dbReference type="Proteomes" id="UP001595836">
    <property type="component" value="Unassembled WGS sequence"/>
</dbReference>
<proteinExistence type="predicted"/>
<dbReference type="InterPro" id="IPR005490">
    <property type="entry name" value="LD_TPept_cat_dom"/>
</dbReference>
<evidence type="ECO:0000256" key="6">
    <source>
        <dbReference type="PROSITE-ProRule" id="PRU01373"/>
    </source>
</evidence>
<evidence type="ECO:0000256" key="5">
    <source>
        <dbReference type="ARBA" id="ARBA00023316"/>
    </source>
</evidence>
<evidence type="ECO:0000256" key="1">
    <source>
        <dbReference type="ARBA" id="ARBA00004752"/>
    </source>
</evidence>
<dbReference type="Gene3D" id="2.40.440.10">
    <property type="entry name" value="L,D-transpeptidase catalytic domain-like"/>
    <property type="match status" value="1"/>
</dbReference>
<evidence type="ECO:0000256" key="8">
    <source>
        <dbReference type="SAM" id="SignalP"/>
    </source>
</evidence>
<dbReference type="Pfam" id="PF03734">
    <property type="entry name" value="YkuD"/>
    <property type="match status" value="1"/>
</dbReference>
<keyword evidence="2 10" id="KW-0808">Transferase</keyword>
<feature type="chain" id="PRO_5047500440" evidence="8">
    <location>
        <begin position="28"/>
        <end position="267"/>
    </location>
</feature>
<dbReference type="InterPro" id="IPR038063">
    <property type="entry name" value="Transpep_catalytic_dom"/>
</dbReference>
<dbReference type="PANTHER" id="PTHR30582">
    <property type="entry name" value="L,D-TRANSPEPTIDASE"/>
    <property type="match status" value="1"/>
</dbReference>
<dbReference type="PROSITE" id="PS52029">
    <property type="entry name" value="LD_TPASE"/>
    <property type="match status" value="1"/>
</dbReference>
<sequence>MPSEHRPVRRNHLAALGAATVVGAAVAGAVAGAAVGAGNTDPEDTAAAVASAAATTATSPASAAGSVAPAILEESPQPVSVDPLLIRSVARQVLLEQEQPEHLTNVDLIARDVLSQSPADPAEAERMTREAMLGSGPGAPVASSPEAEPAIAPPQCPPTARACIDVDGKQAWMVDGGRITYGPVPITTGRPGHETVRGSHHVLRHVRHDHSIPFDSPMPFSTYFTVSGIAFHEGRLDEPSHGCIHLGHHAAAHFFEHLKVGDEVVAF</sequence>
<reference evidence="11" key="1">
    <citation type="journal article" date="2019" name="Int. J. Syst. Evol. Microbiol.">
        <title>The Global Catalogue of Microorganisms (GCM) 10K type strain sequencing project: providing services to taxonomists for standard genome sequencing and annotation.</title>
        <authorList>
            <consortium name="The Broad Institute Genomics Platform"/>
            <consortium name="The Broad Institute Genome Sequencing Center for Infectious Disease"/>
            <person name="Wu L."/>
            <person name="Ma J."/>
        </authorList>
    </citation>
    <scope>NUCLEOTIDE SEQUENCE [LARGE SCALE GENOMIC DNA]</scope>
    <source>
        <strain evidence="11">JCM 11882</strain>
    </source>
</reference>
<keyword evidence="5 6" id="KW-0961">Cell wall biogenesis/degradation</keyword>
<protein>
    <submittedName>
        <fullName evidence="10">L,D-transpeptidase</fullName>
        <ecNumber evidence="10">2.3.2.-</ecNumber>
    </submittedName>
</protein>
<evidence type="ECO:0000256" key="3">
    <source>
        <dbReference type="ARBA" id="ARBA00022960"/>
    </source>
</evidence>
<dbReference type="InterPro" id="IPR050979">
    <property type="entry name" value="LD-transpeptidase"/>
</dbReference>
<evidence type="ECO:0000256" key="4">
    <source>
        <dbReference type="ARBA" id="ARBA00022984"/>
    </source>
</evidence>